<dbReference type="Pfam" id="PF21349">
    <property type="entry name" value="RUBY_RBDX"/>
    <property type="match status" value="1"/>
</dbReference>
<dbReference type="InterPro" id="IPR048574">
    <property type="entry name" value="RUBY_RBDX"/>
</dbReference>
<keyword evidence="3" id="KW-0479">Metal-binding</keyword>
<gene>
    <name evidence="8" type="ORF">H9981_02320</name>
</gene>
<dbReference type="Pfam" id="PF02915">
    <property type="entry name" value="Rubrerythrin"/>
    <property type="match status" value="1"/>
</dbReference>
<dbReference type="SUPFAM" id="SSF47240">
    <property type="entry name" value="Ferritin-like"/>
    <property type="match status" value="1"/>
</dbReference>
<evidence type="ECO:0000256" key="5">
    <source>
        <dbReference type="ARBA" id="ARBA00023004"/>
    </source>
</evidence>
<dbReference type="SUPFAM" id="SSF57802">
    <property type="entry name" value="Rubredoxin-like"/>
    <property type="match status" value="1"/>
</dbReference>
<evidence type="ECO:0000313" key="9">
    <source>
        <dbReference type="Proteomes" id="UP000824243"/>
    </source>
</evidence>
<dbReference type="Gene3D" id="1.20.1260.10">
    <property type="match status" value="1"/>
</dbReference>
<dbReference type="InterPro" id="IPR052364">
    <property type="entry name" value="Rubrerythrin"/>
</dbReference>
<dbReference type="EMBL" id="DXFA01000041">
    <property type="protein sequence ID" value="HIX47843.1"/>
    <property type="molecule type" value="Genomic_DNA"/>
</dbReference>
<sequence>MSVNFSESRTKENLMRAFAGESQARNRYTIAAERAEEGGMLTIADVFRYTADQERAHAERFYGLLKDLSGETVHIDGSYPIDQQDTLPELLRAAEHNEHEEYADVYQAFGDTAKEEGFLEAASAFYQIAEIEHVHEKRFGALADMLGSNMYYHSEQVSRWMCTNCGYIHEGQAAPKVCPVCRHEQGYFLPYAMACYKLP</sequence>
<dbReference type="InterPro" id="IPR012347">
    <property type="entry name" value="Ferritin-like"/>
</dbReference>
<dbReference type="Proteomes" id="UP000824243">
    <property type="component" value="Unassembled WGS sequence"/>
</dbReference>
<evidence type="ECO:0000259" key="7">
    <source>
        <dbReference type="PROSITE" id="PS50905"/>
    </source>
</evidence>
<dbReference type="InterPro" id="IPR024934">
    <property type="entry name" value="Rubredoxin-like_dom"/>
</dbReference>
<keyword evidence="4" id="KW-0249">Electron transport</keyword>
<dbReference type="CDD" id="cd00729">
    <property type="entry name" value="rubredoxin_SM"/>
    <property type="match status" value="1"/>
</dbReference>
<feature type="domain" description="Ferritin-like diiron" evidence="7">
    <location>
        <begin position="4"/>
        <end position="150"/>
    </location>
</feature>
<dbReference type="AlphaFoldDB" id="A0A9D2AS26"/>
<evidence type="ECO:0000256" key="3">
    <source>
        <dbReference type="ARBA" id="ARBA00022723"/>
    </source>
</evidence>
<reference evidence="8" key="1">
    <citation type="journal article" date="2021" name="PeerJ">
        <title>Extensive microbial diversity within the chicken gut microbiome revealed by metagenomics and culture.</title>
        <authorList>
            <person name="Gilroy R."/>
            <person name="Ravi A."/>
            <person name="Getino M."/>
            <person name="Pursley I."/>
            <person name="Horton D.L."/>
            <person name="Alikhan N.F."/>
            <person name="Baker D."/>
            <person name="Gharbi K."/>
            <person name="Hall N."/>
            <person name="Watson M."/>
            <person name="Adriaenssens E.M."/>
            <person name="Foster-Nyarko E."/>
            <person name="Jarju S."/>
            <person name="Secka A."/>
            <person name="Antonio M."/>
            <person name="Oren A."/>
            <person name="Chaudhuri R.R."/>
            <person name="La Ragione R."/>
            <person name="Hildebrand F."/>
            <person name="Pallen M.J."/>
        </authorList>
    </citation>
    <scope>NUCLEOTIDE SEQUENCE</scope>
    <source>
        <strain evidence="8">ChiSjej5B23-15282</strain>
    </source>
</reference>
<dbReference type="InterPro" id="IPR009040">
    <property type="entry name" value="Ferritin-like_diiron"/>
</dbReference>
<proteinExistence type="predicted"/>
<dbReference type="PANTHER" id="PTHR43865:SF1">
    <property type="entry name" value="RUBRERYTHRIN-RELATED"/>
    <property type="match status" value="1"/>
</dbReference>
<keyword evidence="2" id="KW-0813">Transport</keyword>
<evidence type="ECO:0000313" key="8">
    <source>
        <dbReference type="EMBL" id="HIX47843.1"/>
    </source>
</evidence>
<feature type="domain" description="Rubredoxin-like" evidence="6">
    <location>
        <begin position="157"/>
        <end position="191"/>
    </location>
</feature>
<keyword evidence="5" id="KW-0408">Iron</keyword>
<dbReference type="InterPro" id="IPR009078">
    <property type="entry name" value="Ferritin-like_SF"/>
</dbReference>
<comment type="caution">
    <text evidence="8">The sequence shown here is derived from an EMBL/GenBank/DDBJ whole genome shotgun (WGS) entry which is preliminary data.</text>
</comment>
<name>A0A9D2AS26_9FIRM</name>
<dbReference type="PANTHER" id="PTHR43865">
    <property type="entry name" value="RUBRERYTHRIN-RELATED"/>
    <property type="match status" value="1"/>
</dbReference>
<comment type="cofactor">
    <cofactor evidence="1">
        <name>Fe(3+)</name>
        <dbReference type="ChEBI" id="CHEBI:29034"/>
    </cofactor>
</comment>
<evidence type="ECO:0000259" key="6">
    <source>
        <dbReference type="PROSITE" id="PS50903"/>
    </source>
</evidence>
<accession>A0A9D2AS26</accession>
<dbReference type="CDD" id="cd01041">
    <property type="entry name" value="Rubrerythrin"/>
    <property type="match status" value="1"/>
</dbReference>
<dbReference type="Gene3D" id="2.20.28.10">
    <property type="match status" value="1"/>
</dbReference>
<dbReference type="PROSITE" id="PS50905">
    <property type="entry name" value="FERRITIN_LIKE"/>
    <property type="match status" value="1"/>
</dbReference>
<protein>
    <submittedName>
        <fullName evidence="8">Rubrerythrin family protein</fullName>
    </submittedName>
</protein>
<reference evidence="8" key="2">
    <citation type="submission" date="2021-04" db="EMBL/GenBank/DDBJ databases">
        <authorList>
            <person name="Gilroy R."/>
        </authorList>
    </citation>
    <scope>NUCLEOTIDE SEQUENCE</scope>
    <source>
        <strain evidence="8">ChiSjej5B23-15282</strain>
    </source>
</reference>
<evidence type="ECO:0000256" key="1">
    <source>
        <dbReference type="ARBA" id="ARBA00001965"/>
    </source>
</evidence>
<dbReference type="NCBIfam" id="NF045767">
    <property type="entry name" value="RuberyRbr"/>
    <property type="match status" value="1"/>
</dbReference>
<evidence type="ECO:0000256" key="2">
    <source>
        <dbReference type="ARBA" id="ARBA00022448"/>
    </source>
</evidence>
<dbReference type="PROSITE" id="PS50903">
    <property type="entry name" value="RUBREDOXIN_LIKE"/>
    <property type="match status" value="1"/>
</dbReference>
<dbReference type="InterPro" id="IPR003251">
    <property type="entry name" value="Rr_diiron-bd_dom"/>
</dbReference>
<dbReference type="GO" id="GO:0005506">
    <property type="term" value="F:iron ion binding"/>
    <property type="evidence" value="ECO:0007669"/>
    <property type="project" value="InterPro"/>
</dbReference>
<organism evidence="8 9">
    <name type="scientific">Candidatus Mediterraneibacter caccavium</name>
    <dbReference type="NCBI Taxonomy" id="2838661"/>
    <lineage>
        <taxon>Bacteria</taxon>
        <taxon>Bacillati</taxon>
        <taxon>Bacillota</taxon>
        <taxon>Clostridia</taxon>
        <taxon>Lachnospirales</taxon>
        <taxon>Lachnospiraceae</taxon>
        <taxon>Mediterraneibacter</taxon>
    </lineage>
</organism>
<dbReference type="GO" id="GO:0016491">
    <property type="term" value="F:oxidoreductase activity"/>
    <property type="evidence" value="ECO:0007669"/>
    <property type="project" value="InterPro"/>
</dbReference>
<evidence type="ECO:0000256" key="4">
    <source>
        <dbReference type="ARBA" id="ARBA00022982"/>
    </source>
</evidence>